<dbReference type="SUPFAM" id="SSF56059">
    <property type="entry name" value="Glutathione synthetase ATP-binding domain-like"/>
    <property type="match status" value="1"/>
</dbReference>
<feature type="domain" description="ATP-grasp" evidence="19">
    <location>
        <begin position="114"/>
        <end position="323"/>
    </location>
</feature>
<feature type="binding site" evidence="17">
    <location>
        <position position="298"/>
    </location>
    <ligand>
        <name>1D-myo-inositol 1,3,4-trisphosphate</name>
        <dbReference type="ChEBI" id="CHEBI:58414"/>
    </ligand>
</feature>
<feature type="binding site" evidence="17">
    <location>
        <position position="294"/>
    </location>
    <ligand>
        <name>1D-myo-inositol 1,3,4-trisphosphate</name>
        <dbReference type="ChEBI" id="CHEBI:58414"/>
    </ligand>
</feature>
<dbReference type="Pfam" id="PF05770">
    <property type="entry name" value="Ins134_P3_kin"/>
    <property type="match status" value="1"/>
</dbReference>
<dbReference type="GO" id="GO:0005737">
    <property type="term" value="C:cytoplasm"/>
    <property type="evidence" value="ECO:0007669"/>
    <property type="project" value="TreeGrafter"/>
</dbReference>
<dbReference type="GO" id="GO:0052725">
    <property type="term" value="F:inositol-1,3,4-trisphosphate 6-kinase activity"/>
    <property type="evidence" value="ECO:0007669"/>
    <property type="project" value="InterPro"/>
</dbReference>
<comment type="catalytic activity">
    <reaction evidence="15">
        <text>1D-myo-inositol 1,3,4-trisphosphate + 1D-myo-inositol 1,3,4,5,6-pentakisphosphate = 1D-myo-inositol 3,4,5,6-tetrakisphosphate + 1D-myo-inositol 1,3,4,6-tetrakisphosphate</text>
        <dbReference type="Rhea" id="RHEA:70263"/>
        <dbReference type="ChEBI" id="CHEBI:57539"/>
        <dbReference type="ChEBI" id="CHEBI:57660"/>
        <dbReference type="ChEBI" id="CHEBI:57733"/>
        <dbReference type="ChEBI" id="CHEBI:58414"/>
    </reaction>
    <physiologicalReaction direction="left-to-right" evidence="15">
        <dbReference type="Rhea" id="RHEA:70264"/>
    </physiologicalReaction>
    <physiologicalReaction direction="right-to-left" evidence="15">
        <dbReference type="Rhea" id="RHEA:70265"/>
    </physiologicalReaction>
</comment>
<dbReference type="GO" id="GO:0052726">
    <property type="term" value="F:inositol-1,3,4-trisphosphate 5-kinase activity"/>
    <property type="evidence" value="ECO:0007669"/>
    <property type="project" value="InterPro"/>
</dbReference>
<dbReference type="GO" id="GO:0047325">
    <property type="term" value="F:inositol-3,4,5,6-tetrakisphosphate 1-kinase activity"/>
    <property type="evidence" value="ECO:0007669"/>
    <property type="project" value="UniProtKB-EC"/>
</dbReference>
<dbReference type="InterPro" id="IPR008656">
    <property type="entry name" value="Inositol_tetrakis-P_1-kinase"/>
</dbReference>
<keyword evidence="3 16" id="KW-0808">Transferase</keyword>
<keyword evidence="9" id="KW-0413">Isomerase</keyword>
<dbReference type="AlphaFoldDB" id="A0AA38MIW4"/>
<comment type="catalytic activity">
    <reaction evidence="11">
        <text>1D-myo-inositol 3,4,6-trisphosphate + ATP = 1D-myo-inositol 1,3,4,6-tetrakisphosphate + ADP + H(+)</text>
        <dbReference type="Rhea" id="RHEA:70287"/>
        <dbReference type="ChEBI" id="CHEBI:15378"/>
        <dbReference type="ChEBI" id="CHEBI:30616"/>
        <dbReference type="ChEBI" id="CHEBI:57660"/>
        <dbReference type="ChEBI" id="CHEBI:189099"/>
        <dbReference type="ChEBI" id="CHEBI:456216"/>
    </reaction>
    <physiologicalReaction direction="left-to-right" evidence="11">
        <dbReference type="Rhea" id="RHEA:70288"/>
    </physiologicalReaction>
    <physiologicalReaction direction="right-to-left" evidence="11">
        <dbReference type="Rhea" id="RHEA:70289"/>
    </physiologicalReaction>
</comment>
<keyword evidence="21" id="KW-1185">Reference proteome</keyword>
<evidence type="ECO:0000256" key="9">
    <source>
        <dbReference type="ARBA" id="ARBA00023235"/>
    </source>
</evidence>
<dbReference type="GO" id="GO:0032957">
    <property type="term" value="P:inositol trisphosphate metabolic process"/>
    <property type="evidence" value="ECO:0007669"/>
    <property type="project" value="InterPro"/>
</dbReference>
<feature type="binding site" evidence="17">
    <location>
        <position position="165"/>
    </location>
    <ligand>
        <name>1D-myo-inositol 1,3,4-trisphosphate</name>
        <dbReference type="ChEBI" id="CHEBI:58414"/>
    </ligand>
</feature>
<comment type="function">
    <text evidence="16">Kinase that can phosphorylate various inositol polyphosphate such as Ins(3,4,5,6)P4 or Ins(1,3,4)P3.</text>
</comment>
<feature type="binding site" evidence="17">
    <location>
        <position position="212"/>
    </location>
    <ligand>
        <name>ATP</name>
        <dbReference type="ChEBI" id="CHEBI:30616"/>
    </ligand>
</feature>
<keyword evidence="8 16" id="KW-0460">Magnesium</keyword>
<organism evidence="20 21">
    <name type="scientific">Zophobas morio</name>
    <dbReference type="NCBI Taxonomy" id="2755281"/>
    <lineage>
        <taxon>Eukaryota</taxon>
        <taxon>Metazoa</taxon>
        <taxon>Ecdysozoa</taxon>
        <taxon>Arthropoda</taxon>
        <taxon>Hexapoda</taxon>
        <taxon>Insecta</taxon>
        <taxon>Pterygota</taxon>
        <taxon>Neoptera</taxon>
        <taxon>Endopterygota</taxon>
        <taxon>Coleoptera</taxon>
        <taxon>Polyphaga</taxon>
        <taxon>Cucujiformia</taxon>
        <taxon>Tenebrionidae</taxon>
        <taxon>Zophobas</taxon>
    </lineage>
</organism>
<sequence length="337" mass="38198">MSNLPNRRIACWMSEKKIQKINWSEFEETCKEYGFGLFKLDLSKPIESQGTFCVFLHKLTDIIASADQGDPKCANLIKKVEDYITTHTSVIVLDPIPNVRQLLNRYISYRKINSTNLHKYGIFIPNFCELRPTHSVDLPQQLNNARVTYPFICKPSLGHGSKQAHEMSIVFNEKGLKDCKTPCVAQSFINHNAVLYKIFIVGDKHHFVERPSLKNFQPCDEHTIHFDSGDISKAGSRNSLTLLEPHERVSKTKPDQDVLKRIAVTLRDAFGMDLLGVDVVIENATGKYAIVDVNAYPGYDGFPKFFDALVGCINNKINAKYDNKFGLIDLVQEKIDA</sequence>
<comment type="catalytic activity">
    <reaction evidence="10">
        <text>1D-myo-inositol 1,3,4-trisphosphate + ATP = 1D-myo-inositol 1,3,4,5-tetrakisphosphate + ADP + H(+)</text>
        <dbReference type="Rhea" id="RHEA:13253"/>
        <dbReference type="ChEBI" id="CHEBI:15378"/>
        <dbReference type="ChEBI" id="CHEBI:30616"/>
        <dbReference type="ChEBI" id="CHEBI:57895"/>
        <dbReference type="ChEBI" id="CHEBI:58414"/>
        <dbReference type="ChEBI" id="CHEBI:456216"/>
        <dbReference type="EC" id="2.7.1.159"/>
    </reaction>
    <physiologicalReaction direction="left-to-right" evidence="10">
        <dbReference type="Rhea" id="RHEA:13254"/>
    </physiologicalReaction>
    <physiologicalReaction direction="right-to-left" evidence="10">
        <dbReference type="Rhea" id="RHEA:13255"/>
    </physiologicalReaction>
</comment>
<evidence type="ECO:0000256" key="17">
    <source>
        <dbReference type="PIRSR" id="PIRSR038186-1"/>
    </source>
</evidence>
<evidence type="ECO:0000256" key="10">
    <source>
        <dbReference type="ARBA" id="ARBA00033609"/>
    </source>
</evidence>
<accession>A0AA38MIW4</accession>
<keyword evidence="7 16" id="KW-0067">ATP-binding</keyword>
<keyword evidence="4 16" id="KW-0479">Metal-binding</keyword>
<evidence type="ECO:0000256" key="7">
    <source>
        <dbReference type="ARBA" id="ARBA00022840"/>
    </source>
</evidence>
<evidence type="ECO:0000256" key="3">
    <source>
        <dbReference type="ARBA" id="ARBA00022679"/>
    </source>
</evidence>
<dbReference type="GO" id="GO:0016853">
    <property type="term" value="F:isomerase activity"/>
    <property type="evidence" value="ECO:0007669"/>
    <property type="project" value="UniProtKB-KW"/>
</dbReference>
<evidence type="ECO:0000256" key="8">
    <source>
        <dbReference type="ARBA" id="ARBA00022842"/>
    </source>
</evidence>
<comment type="cofactor">
    <cofactor evidence="16 18">
        <name>Mg(2+)</name>
        <dbReference type="ChEBI" id="CHEBI:18420"/>
    </cofactor>
    <text evidence="16 18">Binds 2 magnesium ions per subunit.</text>
</comment>
<dbReference type="Pfam" id="PF17927">
    <property type="entry name" value="Ins134_P3_kin_N"/>
    <property type="match status" value="1"/>
</dbReference>
<protein>
    <recommendedName>
        <fullName evidence="2 16">Inositol-tetrakisphosphate 1-kinase</fullName>
        <ecNumber evidence="16">2.7.1.134</ecNumber>
    </recommendedName>
</protein>
<evidence type="ECO:0000256" key="6">
    <source>
        <dbReference type="ARBA" id="ARBA00022777"/>
    </source>
</evidence>
<comment type="caution">
    <text evidence="20">The sequence shown here is derived from an EMBL/GenBank/DDBJ whole genome shotgun (WGS) entry which is preliminary data.</text>
</comment>
<comment type="catalytic activity">
    <reaction evidence="13">
        <text>1D-myo-inositol 1,3,4-trisphosphate + ATP = 1D-myo-inositol 1,3,4,6-tetrakisphosphate + ADP + H(+)</text>
        <dbReference type="Rhea" id="RHEA:20940"/>
        <dbReference type="ChEBI" id="CHEBI:15378"/>
        <dbReference type="ChEBI" id="CHEBI:30616"/>
        <dbReference type="ChEBI" id="CHEBI:57660"/>
        <dbReference type="ChEBI" id="CHEBI:58414"/>
        <dbReference type="ChEBI" id="CHEBI:456216"/>
        <dbReference type="EC" id="2.7.1.159"/>
    </reaction>
    <physiologicalReaction direction="left-to-right" evidence="13">
        <dbReference type="Rhea" id="RHEA:20941"/>
    </physiologicalReaction>
    <physiologicalReaction direction="right-to-left" evidence="13">
        <dbReference type="Rhea" id="RHEA:20942"/>
    </physiologicalReaction>
</comment>
<feature type="binding site" evidence="18">
    <location>
        <position position="278"/>
    </location>
    <ligand>
        <name>Mg(2+)</name>
        <dbReference type="ChEBI" id="CHEBI:18420"/>
        <label>1</label>
    </ligand>
</feature>
<evidence type="ECO:0000259" key="19">
    <source>
        <dbReference type="PROSITE" id="PS50975"/>
    </source>
</evidence>
<comment type="similarity">
    <text evidence="1 16">Belongs to the ITPK1 family.</text>
</comment>
<dbReference type="Gene3D" id="3.30.1490.220">
    <property type="match status" value="1"/>
</dbReference>
<evidence type="ECO:0000256" key="13">
    <source>
        <dbReference type="ARBA" id="ARBA00033674"/>
    </source>
</evidence>
<dbReference type="Gene3D" id="3.30.470.20">
    <property type="entry name" value="ATP-grasp fold, B domain"/>
    <property type="match status" value="1"/>
</dbReference>
<feature type="binding site" evidence="18">
    <location>
        <position position="292"/>
    </location>
    <ligand>
        <name>Mg(2+)</name>
        <dbReference type="ChEBI" id="CHEBI:18420"/>
        <label>2</label>
    </ligand>
</feature>
<dbReference type="PANTHER" id="PTHR14217:SF1">
    <property type="entry name" value="INOSITOL-TETRAKISPHOSPHATE 1-KINASE"/>
    <property type="match status" value="1"/>
</dbReference>
<dbReference type="InterPro" id="IPR041429">
    <property type="entry name" value="ITPK1_N"/>
</dbReference>
<evidence type="ECO:0000256" key="18">
    <source>
        <dbReference type="PIRSR" id="PIRSR038186-2"/>
    </source>
</evidence>
<evidence type="ECO:0000256" key="4">
    <source>
        <dbReference type="ARBA" id="ARBA00022723"/>
    </source>
</evidence>
<dbReference type="FunFam" id="3.30.470.20:FF:000047">
    <property type="entry name" value="Inositol-tetrakisphosphate 1-kinase 4"/>
    <property type="match status" value="1"/>
</dbReference>
<feature type="binding site" evidence="17">
    <location>
        <position position="17"/>
    </location>
    <ligand>
        <name>1D-myo-inositol 1,3,4-trisphosphate</name>
        <dbReference type="ChEBI" id="CHEBI:58414"/>
    </ligand>
</feature>
<comment type="catalytic activity">
    <reaction evidence="14">
        <text>1D-myo-inositol 1,3,4-trisphosphate + 1D-myo-inositol 1,3,4,5,6-pentakisphosphate = 1D-myo-inositol 3,4,5,6-tetrakisphosphate + 1D-myo-inositol 1,3,4,5-tetrakisphosphate</text>
        <dbReference type="Rhea" id="RHEA:70271"/>
        <dbReference type="ChEBI" id="CHEBI:57539"/>
        <dbReference type="ChEBI" id="CHEBI:57733"/>
        <dbReference type="ChEBI" id="CHEBI:57895"/>
        <dbReference type="ChEBI" id="CHEBI:58414"/>
    </reaction>
    <physiologicalReaction direction="left-to-right" evidence="14">
        <dbReference type="Rhea" id="RHEA:70272"/>
    </physiologicalReaction>
    <physiologicalReaction direction="right-to-left" evidence="14">
        <dbReference type="Rhea" id="RHEA:70273"/>
    </physiologicalReaction>
</comment>
<feature type="binding site" evidence="17">
    <location>
        <position position="197"/>
    </location>
    <ligand>
        <name>1D-myo-inositol 1,3,4-trisphosphate</name>
        <dbReference type="ChEBI" id="CHEBI:58414"/>
    </ligand>
</feature>
<evidence type="ECO:0000313" key="21">
    <source>
        <dbReference type="Proteomes" id="UP001168821"/>
    </source>
</evidence>
<dbReference type="InterPro" id="IPR040464">
    <property type="entry name" value="InsP(3)kin_ATP-grasp"/>
</dbReference>
<name>A0AA38MIW4_9CUCU</name>
<evidence type="ECO:0000256" key="15">
    <source>
        <dbReference type="ARBA" id="ARBA00049058"/>
    </source>
</evidence>
<evidence type="ECO:0000256" key="12">
    <source>
        <dbReference type="ARBA" id="ARBA00033645"/>
    </source>
</evidence>
<dbReference type="Gene3D" id="3.40.50.11370">
    <property type="match status" value="1"/>
</dbReference>
<feature type="binding site" evidence="18">
    <location>
        <position position="292"/>
    </location>
    <ligand>
        <name>Mg(2+)</name>
        <dbReference type="ChEBI" id="CHEBI:18420"/>
        <label>1</label>
    </ligand>
</feature>
<evidence type="ECO:0000256" key="14">
    <source>
        <dbReference type="ARBA" id="ARBA00047728"/>
    </source>
</evidence>
<feature type="binding site" evidence="17">
    <location>
        <begin position="186"/>
        <end position="197"/>
    </location>
    <ligand>
        <name>ATP</name>
        <dbReference type="ChEBI" id="CHEBI:30616"/>
    </ligand>
</feature>
<keyword evidence="6 16" id="KW-0418">Kinase</keyword>
<reference evidence="20" key="1">
    <citation type="journal article" date="2023" name="G3 (Bethesda)">
        <title>Whole genome assemblies of Zophobas morio and Tenebrio molitor.</title>
        <authorList>
            <person name="Kaur S."/>
            <person name="Stinson S.A."/>
            <person name="diCenzo G.C."/>
        </authorList>
    </citation>
    <scope>NUCLEOTIDE SEQUENCE</scope>
    <source>
        <strain evidence="20">QUZm001</strain>
    </source>
</reference>
<evidence type="ECO:0000256" key="11">
    <source>
        <dbReference type="ARBA" id="ARBA00033624"/>
    </source>
</evidence>
<evidence type="ECO:0000256" key="5">
    <source>
        <dbReference type="ARBA" id="ARBA00022741"/>
    </source>
</evidence>
<dbReference type="PANTHER" id="PTHR14217">
    <property type="entry name" value="INOSITOL-TETRAKISPHOSPHATE 1-KINASE"/>
    <property type="match status" value="1"/>
</dbReference>
<evidence type="ECO:0000313" key="20">
    <source>
        <dbReference type="EMBL" id="KAJ3657669.1"/>
    </source>
</evidence>
<feature type="binding site" evidence="17">
    <location>
        <position position="105"/>
    </location>
    <ligand>
        <name>ATP</name>
        <dbReference type="ChEBI" id="CHEBI:30616"/>
    </ligand>
</feature>
<evidence type="ECO:0000256" key="2">
    <source>
        <dbReference type="ARBA" id="ARBA00014968"/>
    </source>
</evidence>
<feature type="binding site" evidence="18">
    <location>
        <position position="294"/>
    </location>
    <ligand>
        <name>Mg(2+)</name>
        <dbReference type="ChEBI" id="CHEBI:18420"/>
        <label>2</label>
    </ligand>
</feature>
<dbReference type="PROSITE" id="PS50975">
    <property type="entry name" value="ATP_GRASP"/>
    <property type="match status" value="1"/>
</dbReference>
<dbReference type="EMBL" id="JALNTZ010000003">
    <property type="protein sequence ID" value="KAJ3657669.1"/>
    <property type="molecule type" value="Genomic_DNA"/>
</dbReference>
<dbReference type="FunFam" id="3.40.50.11370:FF:000004">
    <property type="entry name" value="Inositol-tetrakisphosphate 1-kinase"/>
    <property type="match status" value="1"/>
</dbReference>
<gene>
    <name evidence="20" type="ORF">Zmor_009456</name>
</gene>
<feature type="binding site" evidence="17">
    <location>
        <position position="154"/>
    </location>
    <ligand>
        <name>ATP</name>
        <dbReference type="ChEBI" id="CHEBI:30616"/>
    </ligand>
</feature>
<dbReference type="EC" id="2.7.1.134" evidence="16"/>
<dbReference type="Proteomes" id="UP001168821">
    <property type="component" value="Unassembled WGS sequence"/>
</dbReference>
<dbReference type="PIRSF" id="PIRSF038186">
    <property type="entry name" value="ITPK"/>
    <property type="match status" value="1"/>
</dbReference>
<evidence type="ECO:0000256" key="1">
    <source>
        <dbReference type="ARBA" id="ARBA00009601"/>
    </source>
</evidence>
<dbReference type="GO" id="GO:0000287">
    <property type="term" value="F:magnesium ion binding"/>
    <property type="evidence" value="ECO:0007669"/>
    <property type="project" value="InterPro"/>
</dbReference>
<evidence type="ECO:0000256" key="16">
    <source>
        <dbReference type="PIRNR" id="PIRNR038186"/>
    </source>
</evidence>
<keyword evidence="5 16" id="KW-0547">Nucleotide-binding</keyword>
<dbReference type="InterPro" id="IPR011761">
    <property type="entry name" value="ATP-grasp"/>
</dbReference>
<proteinExistence type="inferred from homology"/>
<dbReference type="GO" id="GO:0005524">
    <property type="term" value="F:ATP binding"/>
    <property type="evidence" value="ECO:0007669"/>
    <property type="project" value="UniProtKB-UniRule"/>
</dbReference>
<feature type="binding site" evidence="17">
    <location>
        <position position="58"/>
    </location>
    <ligand>
        <name>1D-myo-inositol 1,3,4-trisphosphate</name>
        <dbReference type="ChEBI" id="CHEBI:58414"/>
    </ligand>
</feature>
<comment type="catalytic activity">
    <reaction evidence="12">
        <text>1D-myo-inositol 3,4,5,6-tetrakisphosphate + ATP = 1D-myo-inositol 1,3,4,5,6-pentakisphosphate + ADP + H(+)</text>
        <dbReference type="Rhea" id="RHEA:12452"/>
        <dbReference type="ChEBI" id="CHEBI:15378"/>
        <dbReference type="ChEBI" id="CHEBI:30616"/>
        <dbReference type="ChEBI" id="CHEBI:57539"/>
        <dbReference type="ChEBI" id="CHEBI:57733"/>
        <dbReference type="ChEBI" id="CHEBI:456216"/>
        <dbReference type="EC" id="2.7.1.134"/>
    </reaction>
    <physiologicalReaction direction="left-to-right" evidence="12">
        <dbReference type="Rhea" id="RHEA:12453"/>
    </physiologicalReaction>
    <physiologicalReaction direction="right-to-left" evidence="12">
        <dbReference type="Rhea" id="RHEA:12454"/>
    </physiologicalReaction>
</comment>
<comment type="subunit">
    <text evidence="16">Monomer.</text>
</comment>